<feature type="coiled-coil region" evidence="1">
    <location>
        <begin position="68"/>
        <end position="95"/>
    </location>
</feature>
<proteinExistence type="predicted"/>
<sequence length="205" mass="22998">MLQSYVSVLAHLAYVFKHHKKDRESAKVHQWIYLGLASWAARITVAALVDVLGLAYHAKNQLENVTSIERVAEIAQQLRASLASYTEKNSALANAMVGGNAVAKTYEAEKVCRLWREQQNSKILVRYETKDGDIVEEGIRFAGFEDVQHILRTFQRVRDYARACGDKVLARFGASSILEPAVIFNATYELEQSSFADAVSRMSDI</sequence>
<dbReference type="EMBL" id="CAJNIZ010001644">
    <property type="protein sequence ID" value="CAE7196518.1"/>
    <property type="molecule type" value="Genomic_DNA"/>
</dbReference>
<accession>A0A812J3D6</accession>
<dbReference type="OrthoDB" id="439746at2759"/>
<evidence type="ECO:0000313" key="2">
    <source>
        <dbReference type="EMBL" id="CAE7196518.1"/>
    </source>
</evidence>
<keyword evidence="3" id="KW-1185">Reference proteome</keyword>
<name>A0A812J3D6_SYMPI</name>
<gene>
    <name evidence="2" type="ORF">SPIL2461_LOCUS1654</name>
</gene>
<reference evidence="2" key="1">
    <citation type="submission" date="2021-02" db="EMBL/GenBank/DDBJ databases">
        <authorList>
            <person name="Dougan E. K."/>
            <person name="Rhodes N."/>
            <person name="Thang M."/>
            <person name="Chan C."/>
        </authorList>
    </citation>
    <scope>NUCLEOTIDE SEQUENCE</scope>
</reference>
<evidence type="ECO:0000256" key="1">
    <source>
        <dbReference type="SAM" id="Coils"/>
    </source>
</evidence>
<comment type="caution">
    <text evidence="2">The sequence shown here is derived from an EMBL/GenBank/DDBJ whole genome shotgun (WGS) entry which is preliminary data.</text>
</comment>
<organism evidence="2 3">
    <name type="scientific">Symbiodinium pilosum</name>
    <name type="common">Dinoflagellate</name>
    <dbReference type="NCBI Taxonomy" id="2952"/>
    <lineage>
        <taxon>Eukaryota</taxon>
        <taxon>Sar</taxon>
        <taxon>Alveolata</taxon>
        <taxon>Dinophyceae</taxon>
        <taxon>Suessiales</taxon>
        <taxon>Symbiodiniaceae</taxon>
        <taxon>Symbiodinium</taxon>
    </lineage>
</organism>
<dbReference type="Proteomes" id="UP000649617">
    <property type="component" value="Unassembled WGS sequence"/>
</dbReference>
<protein>
    <submittedName>
        <fullName evidence="2">Uncharacterized protein</fullName>
    </submittedName>
</protein>
<keyword evidence="1" id="KW-0175">Coiled coil</keyword>
<dbReference type="AlphaFoldDB" id="A0A812J3D6"/>
<evidence type="ECO:0000313" key="3">
    <source>
        <dbReference type="Proteomes" id="UP000649617"/>
    </source>
</evidence>